<gene>
    <name evidence="1" type="ORF">S01H4_42431</name>
</gene>
<comment type="caution">
    <text evidence="1">The sequence shown here is derived from an EMBL/GenBank/DDBJ whole genome shotgun (WGS) entry which is preliminary data.</text>
</comment>
<accession>X1C4F3</accession>
<proteinExistence type="predicted"/>
<dbReference type="EMBL" id="BART01023296">
    <property type="protein sequence ID" value="GAG91283.1"/>
    <property type="molecule type" value="Genomic_DNA"/>
</dbReference>
<protein>
    <submittedName>
        <fullName evidence="1">Uncharacterized protein</fullName>
    </submittedName>
</protein>
<name>X1C4F3_9ZZZZ</name>
<organism evidence="1">
    <name type="scientific">marine sediment metagenome</name>
    <dbReference type="NCBI Taxonomy" id="412755"/>
    <lineage>
        <taxon>unclassified sequences</taxon>
        <taxon>metagenomes</taxon>
        <taxon>ecological metagenomes</taxon>
    </lineage>
</organism>
<evidence type="ECO:0000313" key="1">
    <source>
        <dbReference type="EMBL" id="GAG91283.1"/>
    </source>
</evidence>
<sequence length="61" mass="7367">LHLCEKNNIKMLLNALKYIGMKKLIIITPNKKPDISQYMELKYIDNQLNENKKSIYMYIYE</sequence>
<feature type="non-terminal residue" evidence="1">
    <location>
        <position position="1"/>
    </location>
</feature>
<reference evidence="1" key="1">
    <citation type="journal article" date="2014" name="Front. Microbiol.">
        <title>High frequency of phylogenetically diverse reductive dehalogenase-homologous genes in deep subseafloor sedimentary metagenomes.</title>
        <authorList>
            <person name="Kawai M."/>
            <person name="Futagami T."/>
            <person name="Toyoda A."/>
            <person name="Takaki Y."/>
            <person name="Nishi S."/>
            <person name="Hori S."/>
            <person name="Arai W."/>
            <person name="Tsubouchi T."/>
            <person name="Morono Y."/>
            <person name="Uchiyama I."/>
            <person name="Ito T."/>
            <person name="Fujiyama A."/>
            <person name="Inagaki F."/>
            <person name="Takami H."/>
        </authorList>
    </citation>
    <scope>NUCLEOTIDE SEQUENCE</scope>
    <source>
        <strain evidence="1">Expedition CK06-06</strain>
    </source>
</reference>
<dbReference type="AlphaFoldDB" id="X1C4F3"/>